<dbReference type="EC" id="1.3.1.76" evidence="2"/>
<evidence type="ECO:0000256" key="3">
    <source>
        <dbReference type="ARBA" id="ARBA00023002"/>
    </source>
</evidence>
<comment type="pathway">
    <text evidence="1">Porphyrin-containing compound metabolism; siroheme biosynthesis; sirohydrochlorin from precorrin-2: step 1/1.</text>
</comment>
<comment type="catalytic activity">
    <reaction evidence="6">
        <text>precorrin-2 + NAD(+) = sirohydrochlorin + NADH + 2 H(+)</text>
        <dbReference type="Rhea" id="RHEA:15613"/>
        <dbReference type="ChEBI" id="CHEBI:15378"/>
        <dbReference type="ChEBI" id="CHEBI:57540"/>
        <dbReference type="ChEBI" id="CHEBI:57945"/>
        <dbReference type="ChEBI" id="CHEBI:58351"/>
        <dbReference type="ChEBI" id="CHEBI:58827"/>
        <dbReference type="EC" id="1.3.1.76"/>
    </reaction>
</comment>
<keyword evidence="5" id="KW-0627">Porphyrin biosynthesis</keyword>
<dbReference type="PANTHER" id="PTHR35330">
    <property type="entry name" value="SIROHEME BIOSYNTHESIS PROTEIN MET8"/>
    <property type="match status" value="1"/>
</dbReference>
<name>A0A4V2WSF5_9FIRM</name>
<dbReference type="AlphaFoldDB" id="A0A4V2WSF5"/>
<evidence type="ECO:0000256" key="1">
    <source>
        <dbReference type="ARBA" id="ARBA00005010"/>
    </source>
</evidence>
<dbReference type="Pfam" id="PF13241">
    <property type="entry name" value="NAD_binding_7"/>
    <property type="match status" value="1"/>
</dbReference>
<dbReference type="Proteomes" id="UP000295710">
    <property type="component" value="Unassembled WGS sequence"/>
</dbReference>
<evidence type="ECO:0000313" key="8">
    <source>
        <dbReference type="Proteomes" id="UP000295710"/>
    </source>
</evidence>
<sequence length="156" mass="17262">MDKAYFPMFVDISEKEIVVVGGGNIAARRVKTLLLFSDHITVIAPRLHDSLADLEAEGRITCLHRAYREGDIYNAHIVLAATDDKEVNRSIGEECNILGQKCGRKILFNTADDRTLCDFYFPAVVQTEDIVIGINSGGKNPAKVKEIRRRLGSGPC</sequence>
<dbReference type="UniPathway" id="UPA00262">
    <property type="reaction ID" value="UER00222"/>
</dbReference>
<dbReference type="EMBL" id="SMMX01000009">
    <property type="protein sequence ID" value="TDA21410.1"/>
    <property type="molecule type" value="Genomic_DNA"/>
</dbReference>
<dbReference type="PANTHER" id="PTHR35330:SF1">
    <property type="entry name" value="SIROHEME BIOSYNTHESIS PROTEIN MET8"/>
    <property type="match status" value="1"/>
</dbReference>
<dbReference type="SUPFAM" id="SSF51735">
    <property type="entry name" value="NAD(P)-binding Rossmann-fold domains"/>
    <property type="match status" value="1"/>
</dbReference>
<protein>
    <recommendedName>
        <fullName evidence="2">precorrin-2 dehydrogenase</fullName>
        <ecNumber evidence="2">1.3.1.76</ecNumber>
    </recommendedName>
</protein>
<dbReference type="Gene3D" id="3.30.160.110">
    <property type="entry name" value="Siroheme synthase, domain 2"/>
    <property type="match status" value="1"/>
</dbReference>
<dbReference type="GO" id="GO:0043115">
    <property type="term" value="F:precorrin-2 dehydrogenase activity"/>
    <property type="evidence" value="ECO:0007669"/>
    <property type="project" value="UniProtKB-EC"/>
</dbReference>
<dbReference type="NCBIfam" id="TIGR01470">
    <property type="entry name" value="cysG_Nterm"/>
    <property type="match status" value="1"/>
</dbReference>
<evidence type="ECO:0000256" key="4">
    <source>
        <dbReference type="ARBA" id="ARBA00023027"/>
    </source>
</evidence>
<dbReference type="InterPro" id="IPR028161">
    <property type="entry name" value="Met8-like"/>
</dbReference>
<dbReference type="InterPro" id="IPR036291">
    <property type="entry name" value="NAD(P)-bd_dom_sf"/>
</dbReference>
<accession>A0A4V2WSF5</accession>
<dbReference type="SUPFAM" id="SSF75615">
    <property type="entry name" value="Siroheme synthase middle domains-like"/>
    <property type="match status" value="1"/>
</dbReference>
<keyword evidence="3" id="KW-0560">Oxidoreductase</keyword>
<dbReference type="GO" id="GO:0004325">
    <property type="term" value="F:ferrochelatase activity"/>
    <property type="evidence" value="ECO:0007669"/>
    <property type="project" value="InterPro"/>
</dbReference>
<evidence type="ECO:0000256" key="6">
    <source>
        <dbReference type="ARBA" id="ARBA00047561"/>
    </source>
</evidence>
<organism evidence="7 8">
    <name type="scientific">Extibacter muris</name>
    <dbReference type="NCBI Taxonomy" id="1796622"/>
    <lineage>
        <taxon>Bacteria</taxon>
        <taxon>Bacillati</taxon>
        <taxon>Bacillota</taxon>
        <taxon>Clostridia</taxon>
        <taxon>Lachnospirales</taxon>
        <taxon>Lachnospiraceae</taxon>
        <taxon>Extibacter</taxon>
    </lineage>
</organism>
<dbReference type="RefSeq" id="WP_132278318.1">
    <property type="nucleotide sequence ID" value="NZ_JAOBST010000014.1"/>
</dbReference>
<dbReference type="InterPro" id="IPR006367">
    <property type="entry name" value="Sirohaem_synthase_N"/>
</dbReference>
<evidence type="ECO:0000313" key="7">
    <source>
        <dbReference type="EMBL" id="TDA21410.1"/>
    </source>
</evidence>
<dbReference type="Gene3D" id="3.40.50.720">
    <property type="entry name" value="NAD(P)-binding Rossmann-like Domain"/>
    <property type="match status" value="1"/>
</dbReference>
<evidence type="ECO:0000256" key="2">
    <source>
        <dbReference type="ARBA" id="ARBA00012400"/>
    </source>
</evidence>
<keyword evidence="8" id="KW-1185">Reference proteome</keyword>
<proteinExistence type="predicted"/>
<comment type="caution">
    <text evidence="7">The sequence shown here is derived from an EMBL/GenBank/DDBJ whole genome shotgun (WGS) entry which is preliminary data.</text>
</comment>
<evidence type="ECO:0000256" key="5">
    <source>
        <dbReference type="ARBA" id="ARBA00023244"/>
    </source>
</evidence>
<dbReference type="GO" id="GO:0019354">
    <property type="term" value="P:siroheme biosynthetic process"/>
    <property type="evidence" value="ECO:0007669"/>
    <property type="project" value="UniProtKB-UniPathway"/>
</dbReference>
<reference evidence="7 8" key="1">
    <citation type="journal article" date="2016" name="Nat. Microbiol.">
        <title>The Mouse Intestinal Bacterial Collection (miBC) provides host-specific insight into cultured diversity and functional potential of the gut microbiota.</title>
        <authorList>
            <person name="Lagkouvardos I."/>
            <person name="Pukall R."/>
            <person name="Abt B."/>
            <person name="Foesel B.U."/>
            <person name="Meier-Kolthoff J.P."/>
            <person name="Kumar N."/>
            <person name="Bresciani A."/>
            <person name="Martinez I."/>
            <person name="Just S."/>
            <person name="Ziegler C."/>
            <person name="Brugiroux S."/>
            <person name="Garzetti D."/>
            <person name="Wenning M."/>
            <person name="Bui T.P."/>
            <person name="Wang J."/>
            <person name="Hugenholtz F."/>
            <person name="Plugge C.M."/>
            <person name="Peterson D.A."/>
            <person name="Hornef M.W."/>
            <person name="Baines J.F."/>
            <person name="Smidt H."/>
            <person name="Walter J."/>
            <person name="Kristiansen K."/>
            <person name="Nielsen H.B."/>
            <person name="Haller D."/>
            <person name="Overmann J."/>
            <person name="Stecher B."/>
            <person name="Clavel T."/>
        </authorList>
    </citation>
    <scope>NUCLEOTIDE SEQUENCE [LARGE SCALE GENOMIC DNA]</scope>
    <source>
        <strain evidence="7 8">DSM 28560</strain>
    </source>
</reference>
<gene>
    <name evidence="7" type="ORF">E1963_12145</name>
</gene>
<keyword evidence="4" id="KW-0520">NAD</keyword>